<evidence type="ECO:0000256" key="8">
    <source>
        <dbReference type="ARBA" id="ARBA00023204"/>
    </source>
</evidence>
<evidence type="ECO:0000256" key="4">
    <source>
        <dbReference type="ARBA" id="ARBA00022763"/>
    </source>
</evidence>
<feature type="region of interest" description="Disordered" evidence="11">
    <location>
        <begin position="924"/>
        <end position="1141"/>
    </location>
</feature>
<evidence type="ECO:0000256" key="1">
    <source>
        <dbReference type="ARBA" id="ARBA00010779"/>
    </source>
</evidence>
<evidence type="ECO:0000256" key="7">
    <source>
        <dbReference type="ARBA" id="ARBA00023163"/>
    </source>
</evidence>
<keyword evidence="16" id="KW-1185">Reference proteome</keyword>
<feature type="compositionally biased region" description="Basic and acidic residues" evidence="11">
    <location>
        <begin position="467"/>
        <end position="484"/>
    </location>
</feature>
<feature type="region of interest" description="Disordered" evidence="11">
    <location>
        <begin position="435"/>
        <end position="484"/>
    </location>
</feature>
<keyword evidence="8 10" id="KW-0234">DNA repair</keyword>
<dbReference type="FunFam" id="3.90.230.10:FF:000005">
    <property type="entry name" value="FACT complex subunit spt16"/>
    <property type="match status" value="1"/>
</dbReference>
<evidence type="ECO:0000259" key="14">
    <source>
        <dbReference type="SMART" id="SM01287"/>
    </source>
</evidence>
<keyword evidence="7 10" id="KW-0804">Transcription</keyword>
<evidence type="ECO:0000256" key="5">
    <source>
        <dbReference type="ARBA" id="ARBA00023015"/>
    </source>
</evidence>
<keyword evidence="9 10" id="KW-0539">Nucleus</keyword>
<feature type="domain" description="FACT complex subunit SPT16 middle" evidence="13">
    <location>
        <begin position="534"/>
        <end position="694"/>
    </location>
</feature>
<dbReference type="InterPro" id="IPR033825">
    <property type="entry name" value="Spt16_M24"/>
</dbReference>
<keyword evidence="6" id="KW-0175">Coiled coil</keyword>
<dbReference type="GO" id="GO:0006260">
    <property type="term" value="P:DNA replication"/>
    <property type="evidence" value="ECO:0007669"/>
    <property type="project" value="UniProtKB-KW"/>
</dbReference>
<dbReference type="SMART" id="SM01287">
    <property type="entry name" value="Rtt106"/>
    <property type="match status" value="1"/>
</dbReference>
<dbReference type="Pfam" id="PF24824">
    <property type="entry name" value="PH_SPT16"/>
    <property type="match status" value="1"/>
</dbReference>
<keyword evidence="2 10" id="KW-0158">Chromosome</keyword>
<dbReference type="Pfam" id="PF08644">
    <property type="entry name" value="SPT16"/>
    <property type="match status" value="1"/>
</dbReference>
<comment type="function">
    <text evidence="10">Component of the FACT complex, a general chromatin factor that acts to reorganize nucleosomes. The FACT complex is involved in multiple processes that require DNA as a template such as mRNA elongation, DNA replication and DNA repair. During transcription elongation the FACT complex acts as a histone chaperone that both destabilizes and restores nucleosomal structure. It facilitates the passage of RNA polymerase II and transcription by promoting the dissociation of one histone H2A-H2B dimer from the nucleosome, then subsequently promotes the reestablishment of the nucleosome following the passage of RNA polymerase II.</text>
</comment>
<feature type="domain" description="FACT complex subunit SPT16 N-terminal lobe" evidence="12">
    <location>
        <begin position="6"/>
        <end position="169"/>
    </location>
</feature>
<accession>A0AAN9VGQ9</accession>
<dbReference type="CDD" id="cd01091">
    <property type="entry name" value="CDC68-like"/>
    <property type="match status" value="1"/>
</dbReference>
<dbReference type="FunFam" id="2.30.29.30:FF:000017">
    <property type="entry name" value="FACT complex subunit SPT16"/>
    <property type="match status" value="1"/>
</dbReference>
<feature type="compositionally biased region" description="Basic and acidic residues" evidence="11">
    <location>
        <begin position="446"/>
        <end position="457"/>
    </location>
</feature>
<dbReference type="Proteomes" id="UP001378592">
    <property type="component" value="Unassembled WGS sequence"/>
</dbReference>
<dbReference type="InterPro" id="IPR000994">
    <property type="entry name" value="Pept_M24"/>
</dbReference>
<comment type="caution">
    <text evidence="15">The sequence shown here is derived from an EMBL/GenBank/DDBJ whole genome shotgun (WGS) entry which is preliminary data.</text>
</comment>
<feature type="compositionally biased region" description="Acidic residues" evidence="11">
    <location>
        <begin position="435"/>
        <end position="445"/>
    </location>
</feature>
<dbReference type="GO" id="GO:0031491">
    <property type="term" value="F:nucleosome binding"/>
    <property type="evidence" value="ECO:0007669"/>
    <property type="project" value="TreeGrafter"/>
</dbReference>
<organism evidence="15 16">
    <name type="scientific">Gryllus longicercus</name>
    <dbReference type="NCBI Taxonomy" id="2509291"/>
    <lineage>
        <taxon>Eukaryota</taxon>
        <taxon>Metazoa</taxon>
        <taxon>Ecdysozoa</taxon>
        <taxon>Arthropoda</taxon>
        <taxon>Hexapoda</taxon>
        <taxon>Insecta</taxon>
        <taxon>Pterygota</taxon>
        <taxon>Neoptera</taxon>
        <taxon>Polyneoptera</taxon>
        <taxon>Orthoptera</taxon>
        <taxon>Ensifera</taxon>
        <taxon>Gryllidea</taxon>
        <taxon>Grylloidea</taxon>
        <taxon>Gryllidae</taxon>
        <taxon>Gryllinae</taxon>
        <taxon>Gryllus</taxon>
    </lineage>
</organism>
<feature type="compositionally biased region" description="Basic and acidic residues" evidence="11">
    <location>
        <begin position="990"/>
        <end position="1010"/>
    </location>
</feature>
<feature type="compositionally biased region" description="Basic and acidic residues" evidence="11">
    <location>
        <begin position="1097"/>
        <end position="1117"/>
    </location>
</feature>
<dbReference type="InterPro" id="IPR029149">
    <property type="entry name" value="Creatin/AminoP/Spt16_N"/>
</dbReference>
<proteinExistence type="inferred from homology"/>
<dbReference type="GO" id="GO:0006368">
    <property type="term" value="P:transcription elongation by RNA polymerase II"/>
    <property type="evidence" value="ECO:0007669"/>
    <property type="project" value="TreeGrafter"/>
</dbReference>
<comment type="similarity">
    <text evidence="1 10">Belongs to the peptidase M24 family. SPT16 subfamily.</text>
</comment>
<dbReference type="SUPFAM" id="SSF55920">
    <property type="entry name" value="Creatinase/aminopeptidase"/>
    <property type="match status" value="1"/>
</dbReference>
<evidence type="ECO:0000313" key="16">
    <source>
        <dbReference type="Proteomes" id="UP001378592"/>
    </source>
</evidence>
<dbReference type="PANTHER" id="PTHR13980:SF15">
    <property type="entry name" value="FACT COMPLEX SUBUNIT SPT16"/>
    <property type="match status" value="1"/>
</dbReference>
<dbReference type="Pfam" id="PF00557">
    <property type="entry name" value="Peptidase_M24"/>
    <property type="match status" value="1"/>
</dbReference>
<comment type="subunit">
    <text evidence="10">Component of the FACT complex.</text>
</comment>
<dbReference type="Gene3D" id="2.30.29.150">
    <property type="match status" value="1"/>
</dbReference>
<dbReference type="Pfam" id="PF14826">
    <property type="entry name" value="FACT-Spt16_Nlob"/>
    <property type="match status" value="1"/>
</dbReference>
<dbReference type="Pfam" id="PF21091">
    <property type="entry name" value="SPT16_C"/>
    <property type="match status" value="1"/>
</dbReference>
<feature type="region of interest" description="Disordered" evidence="11">
    <location>
        <begin position="497"/>
        <end position="519"/>
    </location>
</feature>
<evidence type="ECO:0000259" key="12">
    <source>
        <dbReference type="SMART" id="SM01285"/>
    </source>
</evidence>
<feature type="compositionally biased region" description="Acidic residues" evidence="11">
    <location>
        <begin position="934"/>
        <end position="987"/>
    </location>
</feature>
<comment type="subcellular location">
    <subcellularLocation>
        <location evidence="10">Nucleus</location>
    </subcellularLocation>
    <subcellularLocation>
        <location evidence="10">Chromosome</location>
    </subcellularLocation>
</comment>
<dbReference type="InterPro" id="IPR036005">
    <property type="entry name" value="Creatinase/aminopeptidase-like"/>
</dbReference>
<evidence type="ECO:0000256" key="10">
    <source>
        <dbReference type="RuleBase" id="RU367052"/>
    </source>
</evidence>
<dbReference type="PANTHER" id="PTHR13980">
    <property type="entry name" value="CDC68 RELATED"/>
    <property type="match status" value="1"/>
</dbReference>
<dbReference type="FunFam" id="2.30.29.150:FF:000003">
    <property type="entry name" value="FACT complex subunit SPT16"/>
    <property type="match status" value="1"/>
</dbReference>
<dbReference type="Gene3D" id="2.30.29.30">
    <property type="entry name" value="Pleckstrin-homology domain (PH domain)/Phosphotyrosine-binding domain (PTB)"/>
    <property type="match status" value="1"/>
</dbReference>
<dbReference type="Pfam" id="PF08512">
    <property type="entry name" value="Rttp106-like_middle"/>
    <property type="match status" value="1"/>
</dbReference>
<dbReference type="Gene3D" id="3.40.350.10">
    <property type="entry name" value="Creatinase/prolidase N-terminal domain"/>
    <property type="match status" value="1"/>
</dbReference>
<dbReference type="EMBL" id="JAZDUA010000261">
    <property type="protein sequence ID" value="KAK7862746.1"/>
    <property type="molecule type" value="Genomic_DNA"/>
</dbReference>
<evidence type="ECO:0000256" key="11">
    <source>
        <dbReference type="SAM" id="MobiDB-lite"/>
    </source>
</evidence>
<feature type="domain" description="Histone chaperone RTT106/FACT complex subunit SPT16-like middle" evidence="14">
    <location>
        <begin position="813"/>
        <end position="903"/>
    </location>
</feature>
<reference evidence="15 16" key="1">
    <citation type="submission" date="2024-03" db="EMBL/GenBank/DDBJ databases">
        <title>The genome assembly and annotation of the cricket Gryllus longicercus Weissman &amp; Gray.</title>
        <authorList>
            <person name="Szrajer S."/>
            <person name="Gray D."/>
            <person name="Ylla G."/>
        </authorList>
    </citation>
    <scope>NUCLEOTIDE SEQUENCE [LARGE SCALE GENOMIC DNA]</scope>
    <source>
        <strain evidence="15">DAG 2021-001</strain>
        <tissue evidence="15">Whole body minus gut</tissue>
    </source>
</reference>
<dbReference type="SMART" id="SM01285">
    <property type="entry name" value="FACT-Spt16_Nlob"/>
    <property type="match status" value="1"/>
</dbReference>
<dbReference type="InterPro" id="IPR013953">
    <property type="entry name" value="FACT_SPT16_M"/>
</dbReference>
<dbReference type="GO" id="GO:0006281">
    <property type="term" value="P:DNA repair"/>
    <property type="evidence" value="ECO:0007669"/>
    <property type="project" value="UniProtKB-UniRule"/>
</dbReference>
<dbReference type="Gene3D" id="3.90.230.10">
    <property type="entry name" value="Creatinase/methionine aminopeptidase superfamily"/>
    <property type="match status" value="1"/>
</dbReference>
<dbReference type="FunFam" id="3.40.350.10:FF:000005">
    <property type="entry name" value="SPT16 homolog, facilitates chromatin-remodeling subunit"/>
    <property type="match status" value="1"/>
</dbReference>
<dbReference type="InterPro" id="IPR040258">
    <property type="entry name" value="Spt16"/>
</dbReference>
<dbReference type="InterPro" id="IPR013719">
    <property type="entry name" value="RTT106/SPT16-like_middle_dom"/>
</dbReference>
<feature type="compositionally biased region" description="Basic and acidic residues" evidence="11">
    <location>
        <begin position="1054"/>
        <end position="1067"/>
    </location>
</feature>
<dbReference type="Gene3D" id="2.30.29.210">
    <property type="entry name" value="FACT complex subunit Spt16p/Cdc68p"/>
    <property type="match status" value="1"/>
</dbReference>
<keyword evidence="4 10" id="KW-0227">DNA damage</keyword>
<evidence type="ECO:0000259" key="13">
    <source>
        <dbReference type="SMART" id="SM01286"/>
    </source>
</evidence>
<dbReference type="GO" id="GO:0035101">
    <property type="term" value="C:FACT complex"/>
    <property type="evidence" value="ECO:0007669"/>
    <property type="project" value="UniProtKB-UniRule"/>
</dbReference>
<dbReference type="SMART" id="SM01286">
    <property type="entry name" value="SPT16"/>
    <property type="match status" value="1"/>
</dbReference>
<evidence type="ECO:0000256" key="9">
    <source>
        <dbReference type="ARBA" id="ARBA00023242"/>
    </source>
</evidence>
<dbReference type="FunFam" id="2.30.29.210:FF:000001">
    <property type="entry name" value="FACT complex subunit spt16"/>
    <property type="match status" value="1"/>
</dbReference>
<dbReference type="InterPro" id="IPR048969">
    <property type="entry name" value="FACT_SPT16_C"/>
</dbReference>
<evidence type="ECO:0000256" key="6">
    <source>
        <dbReference type="ARBA" id="ARBA00023054"/>
    </source>
</evidence>
<protein>
    <recommendedName>
        <fullName evidence="10">FACT complex subunit</fullName>
    </recommendedName>
</protein>
<dbReference type="InterPro" id="IPR011993">
    <property type="entry name" value="PH-like_dom_sf"/>
</dbReference>
<evidence type="ECO:0000256" key="3">
    <source>
        <dbReference type="ARBA" id="ARBA00022705"/>
    </source>
</evidence>
<gene>
    <name evidence="15" type="ORF">R5R35_002513</name>
</gene>
<keyword evidence="5 10" id="KW-0805">Transcription regulation</keyword>
<keyword evidence="3 10" id="KW-0235">DNA replication</keyword>
<evidence type="ECO:0000256" key="2">
    <source>
        <dbReference type="ARBA" id="ARBA00022454"/>
    </source>
</evidence>
<dbReference type="AlphaFoldDB" id="A0AAN9VGQ9"/>
<dbReference type="InterPro" id="IPR029148">
    <property type="entry name" value="FACT-SPT16_Nlobe"/>
</dbReference>
<name>A0AAN9VGQ9_9ORTH</name>
<dbReference type="GO" id="GO:0032786">
    <property type="term" value="P:positive regulation of DNA-templated transcription, elongation"/>
    <property type="evidence" value="ECO:0007669"/>
    <property type="project" value="UniProtKB-ARBA"/>
</dbReference>
<sequence>MANITLDKEAFFRRMKRLYSAWKEQENGKDEGFGKMDAMVAAVGMDEDVVYSKSTALQTWLLGYELTDTMMVLTEEAINFLASKKKIDFLRQIENGKDENSVPPVKLLTRDRGDDQANFTILIEAMKKSKRGKTLGVFSKENYPGLFMDAWRSALKKENFETVDVSAAIAYVMAPKEDSEILTIKKACLVSVDVYTKYLKDQLMEIIDSDKKVKHAKLAEGVEAAITDKKYVTGVDTSQLDMCYPAIIQSGGNYNLKFSVVSDKNVLHFGAIVCSLGTRYKSYCSNIVRTLLVNPNETIQNNYNFLVAVEEELLKTLVAGAKLSDVYESGLSYVKKEKSNLIDNLTKNFGFAMGIEFRESSLVIGPKSAAIAKKGMVFNLNVGLSGLTNKDAQEKEGKTYALFIGDTVLVNEGQPCTILTPSKKKIKNIGIFLKDEEEEEEEEEEEKKKAPKPELVGRGKRTAVLDSKLRTEQSSEEKRKQHQKELAIQLNEAARKRLAQQSGGKEQEKVRKSTVSYKNHSQLPREKEVIALKIFVDRKYESLILPIFGISVPFHISTIKNISQSVEGDYTYLRINFFHPGAMMGRNEGGTYPQPDATFMKEVTYRSTNVKEPGELSAPSSNLNTAFRLIKEVQKKYRSREAEEREKEDLVKQDSLVLSQNKGNPKLKDLYIRPNIVAKRMTGCLEAHVNGFRYTSVRGDKVDILYNNIKNAFFQPCDGEMIILLHFHLKHGIMFGTKKQKHEDVQFYTEVGEITTDLGKHQHMHDRDDLAAEQSERELRHKLKSAFKSFCEKVEAMTKQEIEFDTPFRELGFPGAPSRSTVLLQPTSGCLVHLTEWPPFVITLEDVELVHFERVQFHLKNFDMIFVFRDYHRKVATLNAIPMNMLDHVKEWLNSCDIRYTEGIQSLNWTKIMKTITDDPEGFFESGGWTFLDPESDEENEELGEEEEEEDEAYEPTDLESEDEDSEDSEYSEYSEDSESEEEELGSSEESGKDWSDLEREAAEADKELTNFEDEYANSKKGGKKPESFNNRSPSKHKSDKSAKNSSKHKHSSNHKDSHKSKSNDKHRPSHGPGKKKESQSSHKHSSSSSKSKHSDKRNDKHSSRHSDKHSSKHDKSSSSSSKKRSREDSESKDSRHKKKK</sequence>
<evidence type="ECO:0000313" key="15">
    <source>
        <dbReference type="EMBL" id="KAK7862746.1"/>
    </source>
</evidence>
<feature type="compositionally biased region" description="Basic residues" evidence="11">
    <location>
        <begin position="1082"/>
        <end position="1096"/>
    </location>
</feature>
<dbReference type="InterPro" id="IPR056595">
    <property type="entry name" value="Fact-SPT16_PH"/>
</dbReference>